<organism evidence="13 14">
    <name type="scientific">Aaosphaeria arxii CBS 175.79</name>
    <dbReference type="NCBI Taxonomy" id="1450172"/>
    <lineage>
        <taxon>Eukaryota</taxon>
        <taxon>Fungi</taxon>
        <taxon>Dikarya</taxon>
        <taxon>Ascomycota</taxon>
        <taxon>Pezizomycotina</taxon>
        <taxon>Dothideomycetes</taxon>
        <taxon>Pleosporomycetidae</taxon>
        <taxon>Pleosporales</taxon>
        <taxon>Pleosporales incertae sedis</taxon>
        <taxon>Aaosphaeria</taxon>
    </lineage>
</organism>
<evidence type="ECO:0000256" key="4">
    <source>
        <dbReference type="ARBA" id="ARBA00022670"/>
    </source>
</evidence>
<dbReference type="Gene3D" id="2.120.10.30">
    <property type="entry name" value="TolB, C-terminal domain"/>
    <property type="match status" value="1"/>
</dbReference>
<keyword evidence="14" id="KW-1185">Reference proteome</keyword>
<dbReference type="EMBL" id="ML978077">
    <property type="protein sequence ID" value="KAF2010213.1"/>
    <property type="molecule type" value="Genomic_DNA"/>
</dbReference>
<evidence type="ECO:0000256" key="2">
    <source>
        <dbReference type="ARBA" id="ARBA00010040"/>
    </source>
</evidence>
<evidence type="ECO:0000256" key="3">
    <source>
        <dbReference type="ARBA" id="ARBA00022525"/>
    </source>
</evidence>
<dbReference type="GeneID" id="54282873"/>
<dbReference type="FunFam" id="3.40.50.1820:FF:000028">
    <property type="entry name" value="S9 family peptidase"/>
    <property type="match status" value="1"/>
</dbReference>
<evidence type="ECO:0000256" key="9">
    <source>
        <dbReference type="ARBA" id="ARBA00032829"/>
    </source>
</evidence>
<keyword evidence="8" id="KW-0325">Glycoprotein</keyword>
<proteinExistence type="inferred from homology"/>
<evidence type="ECO:0000256" key="6">
    <source>
        <dbReference type="ARBA" id="ARBA00022801"/>
    </source>
</evidence>
<dbReference type="AlphaFoldDB" id="A0A6A5XBD6"/>
<keyword evidence="3" id="KW-0964">Secreted</keyword>
<dbReference type="GO" id="GO:0006508">
    <property type="term" value="P:proteolysis"/>
    <property type="evidence" value="ECO:0007669"/>
    <property type="project" value="UniProtKB-KW"/>
</dbReference>
<gene>
    <name evidence="13" type="ORF">BU24DRAFT_400960</name>
</gene>
<feature type="region of interest" description="Disordered" evidence="10">
    <location>
        <begin position="281"/>
        <end position="305"/>
    </location>
</feature>
<dbReference type="Proteomes" id="UP000799778">
    <property type="component" value="Unassembled WGS sequence"/>
</dbReference>
<keyword evidence="4" id="KW-0645">Protease</keyword>
<evidence type="ECO:0000256" key="7">
    <source>
        <dbReference type="ARBA" id="ARBA00022825"/>
    </source>
</evidence>
<dbReference type="SUPFAM" id="SSF82171">
    <property type="entry name" value="DPP6 N-terminal domain-like"/>
    <property type="match status" value="1"/>
</dbReference>
<accession>A0A6A5XBD6</accession>
<evidence type="ECO:0000256" key="11">
    <source>
        <dbReference type="SAM" id="SignalP"/>
    </source>
</evidence>
<feature type="signal peptide" evidence="11">
    <location>
        <begin position="1"/>
        <end position="18"/>
    </location>
</feature>
<feature type="chain" id="PRO_5025684076" description="Dipeptidyl-peptidase V" evidence="11">
    <location>
        <begin position="19"/>
        <end position="719"/>
    </location>
</feature>
<keyword evidence="5 11" id="KW-0732">Signal</keyword>
<dbReference type="InterPro" id="IPR029058">
    <property type="entry name" value="AB_hydrolase_fold"/>
</dbReference>
<name>A0A6A5XBD6_9PLEO</name>
<evidence type="ECO:0000259" key="12">
    <source>
        <dbReference type="Pfam" id="PF00326"/>
    </source>
</evidence>
<dbReference type="RefSeq" id="XP_033378552.1">
    <property type="nucleotide sequence ID" value="XM_033525476.1"/>
</dbReference>
<dbReference type="GO" id="GO:0005576">
    <property type="term" value="C:extracellular region"/>
    <property type="evidence" value="ECO:0007669"/>
    <property type="project" value="UniProtKB-SubCell"/>
</dbReference>
<dbReference type="Pfam" id="PF00326">
    <property type="entry name" value="Peptidase_S9"/>
    <property type="match status" value="1"/>
</dbReference>
<evidence type="ECO:0000256" key="1">
    <source>
        <dbReference type="ARBA" id="ARBA00004613"/>
    </source>
</evidence>
<reference evidence="13" key="1">
    <citation type="journal article" date="2020" name="Stud. Mycol.">
        <title>101 Dothideomycetes genomes: a test case for predicting lifestyles and emergence of pathogens.</title>
        <authorList>
            <person name="Haridas S."/>
            <person name="Albert R."/>
            <person name="Binder M."/>
            <person name="Bloem J."/>
            <person name="Labutti K."/>
            <person name="Salamov A."/>
            <person name="Andreopoulos B."/>
            <person name="Baker S."/>
            <person name="Barry K."/>
            <person name="Bills G."/>
            <person name="Bluhm B."/>
            <person name="Cannon C."/>
            <person name="Castanera R."/>
            <person name="Culley D."/>
            <person name="Daum C."/>
            <person name="Ezra D."/>
            <person name="Gonzalez J."/>
            <person name="Henrissat B."/>
            <person name="Kuo A."/>
            <person name="Liang C."/>
            <person name="Lipzen A."/>
            <person name="Lutzoni F."/>
            <person name="Magnuson J."/>
            <person name="Mondo S."/>
            <person name="Nolan M."/>
            <person name="Ohm R."/>
            <person name="Pangilinan J."/>
            <person name="Park H.-J."/>
            <person name="Ramirez L."/>
            <person name="Alfaro M."/>
            <person name="Sun H."/>
            <person name="Tritt A."/>
            <person name="Yoshinaga Y."/>
            <person name="Zwiers L.-H."/>
            <person name="Turgeon B."/>
            <person name="Goodwin S."/>
            <person name="Spatafora J."/>
            <person name="Crous P."/>
            <person name="Grigoriev I."/>
        </authorList>
    </citation>
    <scope>NUCLEOTIDE SEQUENCE</scope>
    <source>
        <strain evidence="13">CBS 175.79</strain>
    </source>
</reference>
<evidence type="ECO:0000256" key="8">
    <source>
        <dbReference type="ARBA" id="ARBA00023180"/>
    </source>
</evidence>
<feature type="domain" description="Peptidase S9 prolyl oligopeptidase catalytic" evidence="12">
    <location>
        <begin position="499"/>
        <end position="708"/>
    </location>
</feature>
<dbReference type="PANTHER" id="PTHR42776:SF11">
    <property type="entry name" value="DIPEPTIDYL-PEPTIDASE 5-RELATED"/>
    <property type="match status" value="1"/>
</dbReference>
<dbReference type="SUPFAM" id="SSF53474">
    <property type="entry name" value="alpha/beta-Hydrolases"/>
    <property type="match status" value="1"/>
</dbReference>
<dbReference type="Gene3D" id="3.40.50.1820">
    <property type="entry name" value="alpha/beta hydrolase"/>
    <property type="match status" value="1"/>
</dbReference>
<dbReference type="InterPro" id="IPR001375">
    <property type="entry name" value="Peptidase_S9_cat"/>
</dbReference>
<sequence>MRFSLTFATALAASGALAITPEQLIGAPRRGAAVPSPNGKVALFDESQYSFEEEGRTVAWKLLNLETGEIKESGFNTSEINEIVWIPGSETGIVYINGTNENIPGGVSIWVGDINDPSGSELVAELNAPFSGLKVANSTSGDLKFLVNALAYPNGTAFNPEFAATPKHTGRLYENIYPRHWDHWLTKERYAVFAGTLQSKSKYSLADNSLRNILQGIEYTATRPETPIQPFGGSGDYDISPDGETYAFITKAPHLNKANYTASYVYVGPIDGSANATAFNGPDSEASKAGHKGASGSPTFSPDSKKLAYVQQDEDYYESDRWQLYVVDVKNDGGKVSVSNLKEASKSWDRSVSAIKWAPDSKSIFVDGEDYGRVRAFNFPLSEKEDFQPKNLTGTTSITDFFVLPDSSLLVSASAAWTSRDFYTLSPKGEQKVLFSATEKDEELSGLGPHTYSEFFYKGAAGVELHALVVKPSNFKEGEKYPLAYVIHGGPQGANNNAWSTRWNYQVWADQGYVVVAPNPTGSTGFGQKLTDDIQGEWGSLPYEDVVFGWQYIKKNLDFVDTENGICAGASYGGFMTNWIQSHELGREFKALVTHDGISQTLGAYASEELWFIRHDFNGTIYDEGSTYKKFNPFDHIANWSTPQFVIHNTLDYRLPESDGLALFNVLQSKGVPSRFLNFPDENHWVLNPQNSLFWHQEIFNWINHYSKGEPLDTVPIGE</sequence>
<comment type="subcellular location">
    <subcellularLocation>
        <location evidence="1">Secreted</location>
    </subcellularLocation>
</comment>
<evidence type="ECO:0000313" key="13">
    <source>
        <dbReference type="EMBL" id="KAF2010213.1"/>
    </source>
</evidence>
<protein>
    <recommendedName>
        <fullName evidence="9">Dipeptidyl-peptidase V</fullName>
    </recommendedName>
</protein>
<dbReference type="GO" id="GO:0004252">
    <property type="term" value="F:serine-type endopeptidase activity"/>
    <property type="evidence" value="ECO:0007669"/>
    <property type="project" value="TreeGrafter"/>
</dbReference>
<comment type="similarity">
    <text evidence="2">Belongs to the peptidase S9C family.</text>
</comment>
<dbReference type="PANTHER" id="PTHR42776">
    <property type="entry name" value="SERINE PEPTIDASE S9 FAMILY MEMBER"/>
    <property type="match status" value="1"/>
</dbReference>
<keyword evidence="7" id="KW-0720">Serine protease</keyword>
<evidence type="ECO:0000256" key="5">
    <source>
        <dbReference type="ARBA" id="ARBA00022729"/>
    </source>
</evidence>
<keyword evidence="6" id="KW-0378">Hydrolase</keyword>
<evidence type="ECO:0000256" key="10">
    <source>
        <dbReference type="SAM" id="MobiDB-lite"/>
    </source>
</evidence>
<dbReference type="InterPro" id="IPR011042">
    <property type="entry name" value="6-blade_b-propeller_TolB-like"/>
</dbReference>
<dbReference type="OrthoDB" id="416344at2759"/>
<evidence type="ECO:0000313" key="14">
    <source>
        <dbReference type="Proteomes" id="UP000799778"/>
    </source>
</evidence>